<dbReference type="NCBIfam" id="TIGR01549">
    <property type="entry name" value="HAD-SF-IA-v1"/>
    <property type="match status" value="1"/>
</dbReference>
<dbReference type="PANTHER" id="PTHR43316:SF3">
    <property type="entry name" value="HALOACID DEHALOGENASE, TYPE II (AFU_ORTHOLOGUE AFUA_2G07750)-RELATED"/>
    <property type="match status" value="1"/>
</dbReference>
<comment type="caution">
    <text evidence="2">The sequence shown here is derived from an EMBL/GenBank/DDBJ whole genome shotgun (WGS) entry which is preliminary data.</text>
</comment>
<organism evidence="2 3">
    <name type="scientific">Ruminococcus flavefaciens</name>
    <dbReference type="NCBI Taxonomy" id="1265"/>
    <lineage>
        <taxon>Bacteria</taxon>
        <taxon>Bacillati</taxon>
        <taxon>Bacillota</taxon>
        <taxon>Clostridia</taxon>
        <taxon>Eubacteriales</taxon>
        <taxon>Oscillospiraceae</taxon>
        <taxon>Ruminococcus</taxon>
    </lineage>
</organism>
<dbReference type="GO" id="GO:0016787">
    <property type="term" value="F:hydrolase activity"/>
    <property type="evidence" value="ECO:0007669"/>
    <property type="project" value="UniProtKB-KW"/>
</dbReference>
<dbReference type="RefSeq" id="WP_028521399.1">
    <property type="nucleotide sequence ID" value="NZ_CACYST010000214.1"/>
</dbReference>
<dbReference type="InterPro" id="IPR023214">
    <property type="entry name" value="HAD_sf"/>
</dbReference>
<reference evidence="2 3" key="1">
    <citation type="submission" date="2018-05" db="EMBL/GenBank/DDBJ databases">
        <title>The Hungate 1000. A catalogue of reference genomes from the rumen microbiome.</title>
        <authorList>
            <person name="Kelly W."/>
        </authorList>
    </citation>
    <scope>NUCLEOTIDE SEQUENCE [LARGE SCALE GENOMIC DNA]</scope>
    <source>
        <strain evidence="2 3">SAb67</strain>
    </source>
</reference>
<dbReference type="SUPFAM" id="SSF56784">
    <property type="entry name" value="HAD-like"/>
    <property type="match status" value="1"/>
</dbReference>
<dbReference type="OrthoDB" id="9794086at2"/>
<evidence type="ECO:0000313" key="3">
    <source>
        <dbReference type="Proteomes" id="UP000245720"/>
    </source>
</evidence>
<dbReference type="SFLD" id="SFLDG01129">
    <property type="entry name" value="C1.5:_HAD__Beta-PGM__Phosphata"/>
    <property type="match status" value="1"/>
</dbReference>
<dbReference type="SFLD" id="SFLDS00003">
    <property type="entry name" value="Haloacid_Dehalogenase"/>
    <property type="match status" value="1"/>
</dbReference>
<gene>
    <name evidence="2" type="ORF">IE37_01044</name>
</gene>
<dbReference type="NCBIfam" id="TIGR01509">
    <property type="entry name" value="HAD-SF-IA-v3"/>
    <property type="match status" value="1"/>
</dbReference>
<dbReference type="Gene3D" id="1.10.150.240">
    <property type="entry name" value="Putative phosphatase, domain 2"/>
    <property type="match status" value="1"/>
</dbReference>
<dbReference type="InterPro" id="IPR051540">
    <property type="entry name" value="S-2-haloacid_dehalogenase"/>
</dbReference>
<protein>
    <submittedName>
        <fullName evidence="2">2-haloacid dehalogenase/putative hydrolase of the HAD superfamily</fullName>
    </submittedName>
</protein>
<proteinExistence type="predicted"/>
<dbReference type="Pfam" id="PF00702">
    <property type="entry name" value="Hydrolase"/>
    <property type="match status" value="1"/>
</dbReference>
<dbReference type="InterPro" id="IPR023198">
    <property type="entry name" value="PGP-like_dom2"/>
</dbReference>
<keyword evidence="1 2" id="KW-0378">Hydrolase</keyword>
<dbReference type="PANTHER" id="PTHR43316">
    <property type="entry name" value="HYDROLASE, HALOACID DELAHOGENASE-RELATED"/>
    <property type="match status" value="1"/>
</dbReference>
<dbReference type="EMBL" id="QGDI01000003">
    <property type="protein sequence ID" value="PWJ14112.1"/>
    <property type="molecule type" value="Genomic_DNA"/>
</dbReference>
<dbReference type="InterPro" id="IPR036412">
    <property type="entry name" value="HAD-like_sf"/>
</dbReference>
<dbReference type="AlphaFoldDB" id="A0A315YQ22"/>
<sequence>MIKAVFTDFYGTLAHEDGEIVKRISEEIFDTGKADDISDIGAYWWESFQSLFSSSYGEDFRTQRELEYTSLEDTIKHFCSKADAGKLSELMFSHWQKPPVFADTLPFFEKCPVPVCIVSNIDRCDVMSALDHIGVKPRGIFTSEDARSYKPRKELFLYALNKTGLAPDEVIHVGDSLSSDVKGAESAGIKAVWLNRGGREVPEGVNSVGVLTELFPFL</sequence>
<dbReference type="InterPro" id="IPR006439">
    <property type="entry name" value="HAD-SF_hydro_IA"/>
</dbReference>
<dbReference type="Gene3D" id="3.40.50.1000">
    <property type="entry name" value="HAD superfamily/HAD-like"/>
    <property type="match status" value="1"/>
</dbReference>
<evidence type="ECO:0000256" key="1">
    <source>
        <dbReference type="ARBA" id="ARBA00022801"/>
    </source>
</evidence>
<name>A0A315YQ22_RUMFL</name>
<evidence type="ECO:0000313" key="2">
    <source>
        <dbReference type="EMBL" id="PWJ14112.1"/>
    </source>
</evidence>
<dbReference type="Proteomes" id="UP000245720">
    <property type="component" value="Unassembled WGS sequence"/>
</dbReference>
<accession>A0A315YQ22</accession>